<evidence type="ECO:0000313" key="1">
    <source>
        <dbReference type="EMBL" id="GAA4108193.1"/>
    </source>
</evidence>
<name>A0ABP7X9E6_9FLAO</name>
<comment type="caution">
    <text evidence="1">The sequence shown here is derived from an EMBL/GenBank/DDBJ whole genome shotgun (WGS) entry which is preliminary data.</text>
</comment>
<dbReference type="Proteomes" id="UP001500459">
    <property type="component" value="Unassembled WGS sequence"/>
</dbReference>
<accession>A0ABP7X9E6</accession>
<keyword evidence="2" id="KW-1185">Reference proteome</keyword>
<reference evidence="2" key="1">
    <citation type="journal article" date="2019" name="Int. J. Syst. Evol. Microbiol.">
        <title>The Global Catalogue of Microorganisms (GCM) 10K type strain sequencing project: providing services to taxonomists for standard genome sequencing and annotation.</title>
        <authorList>
            <consortium name="The Broad Institute Genomics Platform"/>
            <consortium name="The Broad Institute Genome Sequencing Center for Infectious Disease"/>
            <person name="Wu L."/>
            <person name="Ma J."/>
        </authorList>
    </citation>
    <scope>NUCLEOTIDE SEQUENCE [LARGE SCALE GENOMIC DNA]</scope>
    <source>
        <strain evidence="2">JCM 17106</strain>
    </source>
</reference>
<protein>
    <submittedName>
        <fullName evidence="1">Uncharacterized protein</fullName>
    </submittedName>
</protein>
<proteinExistence type="predicted"/>
<organism evidence="1 2">
    <name type="scientific">Aquimarina addita</name>
    <dbReference type="NCBI Taxonomy" id="870485"/>
    <lineage>
        <taxon>Bacteria</taxon>
        <taxon>Pseudomonadati</taxon>
        <taxon>Bacteroidota</taxon>
        <taxon>Flavobacteriia</taxon>
        <taxon>Flavobacteriales</taxon>
        <taxon>Flavobacteriaceae</taxon>
        <taxon>Aquimarina</taxon>
    </lineage>
</organism>
<dbReference type="EMBL" id="BAABCW010000001">
    <property type="protein sequence ID" value="GAA4108193.1"/>
    <property type="molecule type" value="Genomic_DNA"/>
</dbReference>
<gene>
    <name evidence="1" type="ORF">GCM10022393_04030</name>
</gene>
<sequence>MITAIALFVGFQQHTVVPNQEIVLEFVDVDITSPEAQNTIAIVKKQLQSIGVKNPVLSKNVKDGKLTITYYSNEDVAYIKRILSKEQHQHLAFNHILFNQHEDENQPFPLREHQKDYKLNVYEIYQGSDIGLDFNNAYTIEVTNELDRYSGPVLYDVNTAVDLTVIHRLVNVARKVNTTIVISIDNTSYKIPEVRAGPIS</sequence>
<evidence type="ECO:0000313" key="2">
    <source>
        <dbReference type="Proteomes" id="UP001500459"/>
    </source>
</evidence>